<feature type="domain" description="HTH-type transcriptional regulator Rgg C-terminal" evidence="1">
    <location>
        <begin position="101"/>
        <end position="269"/>
    </location>
</feature>
<dbReference type="NCBIfam" id="TIGR01716">
    <property type="entry name" value="RGG_Cterm"/>
    <property type="match status" value="1"/>
</dbReference>
<name>A0A1W1ID91_9LACT</name>
<keyword evidence="3" id="KW-1185">Reference proteome</keyword>
<sequence>MEIYEAVATLRKDKNIKIEEAIGNSMSRASFNRYINGKTDLYTSHFLELLEKLHVSLEEIEFMCNGYTDNVEKQLMKELKHAFEDQNIHELNFILQHCRNEYALDKNVLYSHLASLTEVLLARLEHKNIDLKENELYKYLVKTETWTRYELVMFNNSMFYFDAEALKQILPKAINKLAYYKEINPYANEGFRLLINAIIAFISKNEIHQALIYIRILEKHPLNEDQAYEALLQKFLIGVKLILIDDSKGDEVVKDCIQTMQFLNMEKMAIMSTGLIEHILENKQKNQLQ</sequence>
<gene>
    <name evidence="2" type="ORF">TPAS_673</name>
</gene>
<dbReference type="RefSeq" id="WP_177208667.1">
    <property type="nucleotide sequence ID" value="NZ_FONM01000020.1"/>
</dbReference>
<dbReference type="PANTHER" id="PTHR37038">
    <property type="entry name" value="TRANSCRIPTIONAL REGULATOR-RELATED"/>
    <property type="match status" value="1"/>
</dbReference>
<dbReference type="AlphaFoldDB" id="A0A1W1ID91"/>
<evidence type="ECO:0000313" key="2">
    <source>
        <dbReference type="EMBL" id="SLM50998.1"/>
    </source>
</evidence>
<reference evidence="3" key="1">
    <citation type="submission" date="2016-04" db="EMBL/GenBank/DDBJ databases">
        <authorList>
            <person name="Strepis N."/>
        </authorList>
    </citation>
    <scope>NUCLEOTIDE SEQUENCE [LARGE SCALE GENOMIC DNA]</scope>
</reference>
<accession>A0A1W1ID91</accession>
<dbReference type="CDD" id="cd00093">
    <property type="entry name" value="HTH_XRE"/>
    <property type="match status" value="1"/>
</dbReference>
<dbReference type="InterPro" id="IPR001387">
    <property type="entry name" value="Cro/C1-type_HTH"/>
</dbReference>
<dbReference type="STRING" id="43064.SAMN04488086_1208"/>
<dbReference type="InterPro" id="IPR053163">
    <property type="entry name" value="HTH-type_regulator_Rgg"/>
</dbReference>
<dbReference type="EMBL" id="FWEY01000002">
    <property type="protein sequence ID" value="SLM50998.1"/>
    <property type="molecule type" value="Genomic_DNA"/>
</dbReference>
<dbReference type="Pfam" id="PF21259">
    <property type="entry name" value="Rgg_C"/>
    <property type="match status" value="1"/>
</dbReference>
<organism evidence="2 3">
    <name type="scientific">Trichococcus pasteurii</name>
    <dbReference type="NCBI Taxonomy" id="43064"/>
    <lineage>
        <taxon>Bacteria</taxon>
        <taxon>Bacillati</taxon>
        <taxon>Bacillota</taxon>
        <taxon>Bacilli</taxon>
        <taxon>Lactobacillales</taxon>
        <taxon>Carnobacteriaceae</taxon>
        <taxon>Trichococcus</taxon>
    </lineage>
</organism>
<dbReference type="Proteomes" id="UP000195985">
    <property type="component" value="Unassembled WGS sequence"/>
</dbReference>
<evidence type="ECO:0000259" key="1">
    <source>
        <dbReference type="Pfam" id="PF21259"/>
    </source>
</evidence>
<dbReference type="PANTHER" id="PTHR37038:SF12">
    <property type="entry name" value="TRANSCRIPTIONAL REGULATOR"/>
    <property type="match status" value="1"/>
</dbReference>
<proteinExistence type="predicted"/>
<dbReference type="InterPro" id="IPR010057">
    <property type="entry name" value="Transcription_activator_Rgg_C"/>
</dbReference>
<evidence type="ECO:0000313" key="3">
    <source>
        <dbReference type="Proteomes" id="UP000195985"/>
    </source>
</evidence>
<protein>
    <recommendedName>
        <fullName evidence="1">HTH-type transcriptional regulator Rgg C-terminal domain-containing protein</fullName>
    </recommendedName>
</protein>